<dbReference type="PANTHER" id="PTHR30510:SF2">
    <property type="entry name" value="UPF0229 PROTEIN YEAH"/>
    <property type="match status" value="1"/>
</dbReference>
<sequence length="389" mass="43458">MTATINTAWYDLFSRGARDWLRHNDKVREAVQNHLPELIAGPDLITGPQERTVQVPVRLLEHARFRLADGRNQTGAGQGVGKAGDVLQPGSPAQTGDGSAPGEGGNQDGEVKLLLELSVDEVMDWVWEELKLPDLKPRNSTRIDDVELVREGWDKRGARSRLDRRRTVKEAIKRRAVQADPVPFTNDDLRFRQLVARLRPSTSATILFVLDVSASMSEHERKLAKSFFFFALQGIRRQYARVETRFIAHTTHAWEFTESEFFQVSGMGGTIASSAFRLVLDLIRTELDPSQNNLYMFYASDGENFAEDRAAASTALTELGKVLNYTGYIEILPGAVRALETDMRRLCKELERGGVAIGSTVLSNPDDVWSALRKFFTSEGEHAAKEAVP</sequence>
<dbReference type="RefSeq" id="WP_167092908.1">
    <property type="nucleotide sequence ID" value="NZ_WHJG01000049.1"/>
</dbReference>
<gene>
    <name evidence="2" type="ORF">F2P44_29230</name>
</gene>
<dbReference type="InterPro" id="IPR036465">
    <property type="entry name" value="vWFA_dom_sf"/>
</dbReference>
<dbReference type="Pfam" id="PF04285">
    <property type="entry name" value="DUF444"/>
    <property type="match status" value="2"/>
</dbReference>
<dbReference type="InterPro" id="IPR006698">
    <property type="entry name" value="UPF0229"/>
</dbReference>
<evidence type="ECO:0000313" key="3">
    <source>
        <dbReference type="Proteomes" id="UP000621455"/>
    </source>
</evidence>
<reference evidence="2 3" key="1">
    <citation type="submission" date="2019-10" db="EMBL/GenBank/DDBJ databases">
        <title>Taxonomy of Antarctic Massilia spp.: description of Massilia rubra sp. nov., Massilia aquatica sp. nov., Massilia mucilaginosa sp. nov., Massilia frigida sp. nov. isolated from streams, lakes and regoliths.</title>
        <authorList>
            <person name="Holochova P."/>
            <person name="Sedlacek I."/>
            <person name="Kralova S."/>
            <person name="Maslanova I."/>
            <person name="Busse H.-J."/>
            <person name="Stankova E."/>
            <person name="Vrbovska V."/>
            <person name="Kovarovic V."/>
            <person name="Bartak M."/>
            <person name="Svec P."/>
            <person name="Pantucek R."/>
        </authorList>
    </citation>
    <scope>NUCLEOTIDE SEQUENCE [LARGE SCALE GENOMIC DNA]</scope>
    <source>
        <strain evidence="2 3">CCM 8695</strain>
    </source>
</reference>
<keyword evidence="3" id="KW-1185">Reference proteome</keyword>
<name>A0ABX0NCZ6_9BURK</name>
<feature type="region of interest" description="Disordered" evidence="1">
    <location>
        <begin position="70"/>
        <end position="108"/>
    </location>
</feature>
<dbReference type="Proteomes" id="UP000621455">
    <property type="component" value="Unassembled WGS sequence"/>
</dbReference>
<dbReference type="SUPFAM" id="SSF53300">
    <property type="entry name" value="vWA-like"/>
    <property type="match status" value="1"/>
</dbReference>
<protein>
    <submittedName>
        <fullName evidence="2">DUF444 family protein</fullName>
    </submittedName>
</protein>
<evidence type="ECO:0000313" key="2">
    <source>
        <dbReference type="EMBL" id="NHZ83327.1"/>
    </source>
</evidence>
<organism evidence="2 3">
    <name type="scientific">Massilia frigida</name>
    <dbReference type="NCBI Taxonomy" id="2609281"/>
    <lineage>
        <taxon>Bacteria</taxon>
        <taxon>Pseudomonadati</taxon>
        <taxon>Pseudomonadota</taxon>
        <taxon>Betaproteobacteria</taxon>
        <taxon>Burkholderiales</taxon>
        <taxon>Oxalobacteraceae</taxon>
        <taxon>Telluria group</taxon>
        <taxon>Massilia</taxon>
    </lineage>
</organism>
<dbReference type="PANTHER" id="PTHR30510">
    <property type="entry name" value="UPF0229 PROTEIN YEAH"/>
    <property type="match status" value="1"/>
</dbReference>
<comment type="caution">
    <text evidence="2">The sequence shown here is derived from an EMBL/GenBank/DDBJ whole genome shotgun (WGS) entry which is preliminary data.</text>
</comment>
<accession>A0ABX0NCZ6</accession>
<evidence type="ECO:0000256" key="1">
    <source>
        <dbReference type="SAM" id="MobiDB-lite"/>
    </source>
</evidence>
<proteinExistence type="predicted"/>
<dbReference type="EMBL" id="WHJG01000049">
    <property type="protein sequence ID" value="NHZ83327.1"/>
    <property type="molecule type" value="Genomic_DNA"/>
</dbReference>